<evidence type="ECO:0008006" key="4">
    <source>
        <dbReference type="Google" id="ProtNLM"/>
    </source>
</evidence>
<feature type="compositionally biased region" description="Basic and acidic residues" evidence="1">
    <location>
        <begin position="314"/>
        <end position="332"/>
    </location>
</feature>
<feature type="non-terminal residue" evidence="2">
    <location>
        <position position="1"/>
    </location>
</feature>
<organism evidence="2 3">
    <name type="scientific">Zosterops borbonicus</name>
    <dbReference type="NCBI Taxonomy" id="364589"/>
    <lineage>
        <taxon>Eukaryota</taxon>
        <taxon>Metazoa</taxon>
        <taxon>Chordata</taxon>
        <taxon>Craniata</taxon>
        <taxon>Vertebrata</taxon>
        <taxon>Euteleostomi</taxon>
        <taxon>Archelosauria</taxon>
        <taxon>Archosauria</taxon>
        <taxon>Dinosauria</taxon>
        <taxon>Saurischia</taxon>
        <taxon>Theropoda</taxon>
        <taxon>Coelurosauria</taxon>
        <taxon>Aves</taxon>
        <taxon>Neognathae</taxon>
        <taxon>Neoaves</taxon>
        <taxon>Telluraves</taxon>
        <taxon>Australaves</taxon>
        <taxon>Passeriformes</taxon>
        <taxon>Sylvioidea</taxon>
        <taxon>Zosteropidae</taxon>
        <taxon>Zosterops</taxon>
    </lineage>
</organism>
<dbReference type="EMBL" id="SWJQ01000221">
    <property type="protein sequence ID" value="TRZ18496.1"/>
    <property type="molecule type" value="Genomic_DNA"/>
</dbReference>
<dbReference type="InterPro" id="IPR039991">
    <property type="entry name" value="SHOC1"/>
</dbReference>
<gene>
    <name evidence="2" type="ORF">HGM15179_008600</name>
</gene>
<dbReference type="PANTHER" id="PTHR35668:SF1">
    <property type="entry name" value="PROTEIN SHORTAGE IN CHIASMATA 1 ORTHOLOG"/>
    <property type="match status" value="1"/>
</dbReference>
<dbReference type="Pfam" id="PF17825">
    <property type="entry name" value="DUF5587"/>
    <property type="match status" value="3"/>
</dbReference>
<comment type="caution">
    <text evidence="2">The sequence shown here is derived from an EMBL/GenBank/DDBJ whole genome shotgun (WGS) entry which is preliminary data.</text>
</comment>
<protein>
    <recommendedName>
        <fullName evidence="4">Shortage in chiasmata 1</fullName>
    </recommendedName>
</protein>
<accession>A0A8K1LLX7</accession>
<dbReference type="GO" id="GO:0000794">
    <property type="term" value="C:condensed nuclear chromosome"/>
    <property type="evidence" value="ECO:0007669"/>
    <property type="project" value="InterPro"/>
</dbReference>
<proteinExistence type="predicted"/>
<dbReference type="AlphaFoldDB" id="A0A8K1LLX7"/>
<dbReference type="Proteomes" id="UP000796761">
    <property type="component" value="Unassembled WGS sequence"/>
</dbReference>
<evidence type="ECO:0000256" key="1">
    <source>
        <dbReference type="SAM" id="MobiDB-lite"/>
    </source>
</evidence>
<feature type="region of interest" description="Disordered" evidence="1">
    <location>
        <begin position="313"/>
        <end position="341"/>
    </location>
</feature>
<dbReference type="PANTHER" id="PTHR35668">
    <property type="entry name" value="PROTEIN SHORTAGE IN CHIASMATA 1 ORTHOLOG"/>
    <property type="match status" value="1"/>
</dbReference>
<dbReference type="GO" id="GO:0003697">
    <property type="term" value="F:single-stranded DNA binding"/>
    <property type="evidence" value="ECO:0007669"/>
    <property type="project" value="TreeGrafter"/>
</dbReference>
<evidence type="ECO:0000313" key="3">
    <source>
        <dbReference type="Proteomes" id="UP000796761"/>
    </source>
</evidence>
<dbReference type="OrthoDB" id="9909657at2759"/>
<reference evidence="2" key="1">
    <citation type="submission" date="2019-04" db="EMBL/GenBank/DDBJ databases">
        <title>Genome assembly of Zosterops borbonicus 15179.</title>
        <authorList>
            <person name="Leroy T."/>
            <person name="Anselmetti Y."/>
            <person name="Tilak M.-K."/>
            <person name="Nabholz B."/>
        </authorList>
    </citation>
    <scope>NUCLEOTIDE SEQUENCE</scope>
    <source>
        <strain evidence="2">HGM_15179</strain>
        <tissue evidence="2">Muscle</tissue>
    </source>
</reference>
<evidence type="ECO:0000313" key="2">
    <source>
        <dbReference type="EMBL" id="TRZ18496.1"/>
    </source>
</evidence>
<dbReference type="GO" id="GO:0000712">
    <property type="term" value="P:resolution of meiotic recombination intermediates"/>
    <property type="evidence" value="ECO:0007669"/>
    <property type="project" value="InterPro"/>
</dbReference>
<dbReference type="GO" id="GO:0016887">
    <property type="term" value="F:ATP hydrolysis activity"/>
    <property type="evidence" value="ECO:0007669"/>
    <property type="project" value="InterPro"/>
</dbReference>
<sequence length="1205" mass="137860">KPISSVEFQTSNDLIEVIPSSNPYSQTDTEECFLLTKNGFKEDSTQDRYLKIYYATEFRVPQQELCLEEELVFIDNLETFRKKLPTLSILLSRLQFFLVKDPLLDSGGQILTAENIFRECLTFQNGMKMEESQNELQGIKENFCTVSIKDEEYFLLPVELEFGKPNNHRSDCLKIPSYLQLKEVLSLAPDTVDDEDLCKQVIREDLKAEITYKIEISKYCAMPREVCSSISTSMLEFCESGRKISINQGLLSAERHQSEKFVNPDLSRQIQRQYFAMSTAPSAKIHSTDTSVEELSGGSIRKIKMKEAICFLNQEKKTPKPPESDSSKDVSSKLDNSSCSGKPASLALASKWGSDDSDLNNFIMMRSKHTVTQGEEKNYVDRPEKEVEPEEQHMHVHKEDDSFCETVKTEEETQKNEDSITVSVQPSESQCQAYCLLEEAAIPVLKDLTHLGVLASVTWSFDSVKFDHTRFFLKQQEKVLCDNFKQGKVDEKEIMLFRHAALVHLLVTVRDLLLTCGLDTVLGYLSKAKDIYKNILESCLNNIWRQLKIVQYSSQKKHETHPKITALQCEILNWMKSYGEKQSVKILIITRMDSEREKDALIRPLSKIEGLKAVDLNSEKKGSPLSCKEIISHRYSCVIVHNQQIGADFPWTHFSLVMEYNYSENSGWKNLCKNLNVTYMTFKTNMPETIQMGDHGSSFLLEVQIPYVFLTTEGLLSMPDILQLFESKYSITFVERSSSYSLRLFGSIDRYVVLTIDACTAILLQSMEELNHEDSCDTVISRLMALSLQYMCCWIIFYSSERLSLEYSLKGNTLFNLVLIYATLIELTQKSEDFEVKVILTPGIEETALVIRQIADNILITSNISPHEWLDKSWLSVLPSETERCLLTFPCINPLVAQFMLKKGSSLNRLFLASFCQLQEILPEVPKKVLKHFSDIISSYSLNTSAPLEKTVKGASHPENQNNFNTLYLDNKQNFQILELLEKAQNSTGTSHLNSGALIPPPNHRKGVFKSDLPSCMQKKACSSDVITRRKLDSFAIPKDYEDFAHLEVKNPLRSQRQPLRMHDSSDHSSKDSEKEDFFAAFSNCVPQESSRSFLEEFRDTTFKSPEIQIDQPLWNDSSSTGPHNSFAHGGFLSDFFDDMDELQNLNFNQIGGASKGKRKQRPPFLWAKEKNKTGFPEVQEFKKRRLTYERVPGRRDGQTRLKFF</sequence>
<keyword evidence="3" id="KW-1185">Reference proteome</keyword>
<name>A0A8K1LLX7_9PASS</name>